<sequence length="319" mass="36492">WGVYLGIKMKDFRCVSDAPLLYKFRRDSNEKSDDSDSDEVQQEQLHKTLEEFHKNLEHFEQSSVETCDNRNYVRNTIRRVFSDTAAMETKRQTPMQAIDLVKPYRTKPVKKTTLKRMESCPAHMTTIGHATGKRVSLFKSQYLNGLHQSDSMTTPKGNLTNINGTYDNLECPSCNQPLCTSCSEEVQQSEGVKEQAYGCIRRQNSTSLIEMFNKHGDKGVGSGSNNNSQKDIKEDIIDLTNMDLIKRVASKMEQNGTHKNGMMNGKHSLHEIQKSRLRETRELKKIFPTIDNVKLFTYGKHDKGVARKIRMDSFALRNG</sequence>
<feature type="non-terminal residue" evidence="1">
    <location>
        <position position="319"/>
    </location>
</feature>
<protein>
    <submittedName>
        <fullName evidence="1">Uncharacterized protein</fullName>
    </submittedName>
</protein>
<evidence type="ECO:0000313" key="1">
    <source>
        <dbReference type="EMBL" id="CAH1787456.1"/>
    </source>
</evidence>
<proteinExistence type="predicted"/>
<accession>A0A8J1XV73</accession>
<organism evidence="1 2">
    <name type="scientific">Owenia fusiformis</name>
    <name type="common">Polychaete worm</name>
    <dbReference type="NCBI Taxonomy" id="6347"/>
    <lineage>
        <taxon>Eukaryota</taxon>
        <taxon>Metazoa</taxon>
        <taxon>Spiralia</taxon>
        <taxon>Lophotrochozoa</taxon>
        <taxon>Annelida</taxon>
        <taxon>Polychaeta</taxon>
        <taxon>Sedentaria</taxon>
        <taxon>Canalipalpata</taxon>
        <taxon>Sabellida</taxon>
        <taxon>Oweniida</taxon>
        <taxon>Oweniidae</taxon>
        <taxon>Owenia</taxon>
    </lineage>
</organism>
<feature type="non-terminal residue" evidence="1">
    <location>
        <position position="1"/>
    </location>
</feature>
<comment type="caution">
    <text evidence="1">The sequence shown here is derived from an EMBL/GenBank/DDBJ whole genome shotgun (WGS) entry which is preliminary data.</text>
</comment>
<gene>
    <name evidence="1" type="ORF">OFUS_LOCUS13146</name>
</gene>
<dbReference type="EMBL" id="CAIIXF020000006">
    <property type="protein sequence ID" value="CAH1787456.1"/>
    <property type="molecule type" value="Genomic_DNA"/>
</dbReference>
<dbReference type="Proteomes" id="UP000749559">
    <property type="component" value="Unassembled WGS sequence"/>
</dbReference>
<dbReference type="AlphaFoldDB" id="A0A8J1XV73"/>
<name>A0A8J1XV73_OWEFU</name>
<reference evidence="1" key="1">
    <citation type="submission" date="2022-03" db="EMBL/GenBank/DDBJ databases">
        <authorList>
            <person name="Martin C."/>
        </authorList>
    </citation>
    <scope>NUCLEOTIDE SEQUENCE</scope>
</reference>
<keyword evidence="2" id="KW-1185">Reference proteome</keyword>
<evidence type="ECO:0000313" key="2">
    <source>
        <dbReference type="Proteomes" id="UP000749559"/>
    </source>
</evidence>